<proteinExistence type="predicted"/>
<accession>A0A6J4VJU3</accession>
<evidence type="ECO:0000256" key="1">
    <source>
        <dbReference type="SAM" id="SignalP"/>
    </source>
</evidence>
<sequence>MRTILGVLAASAALAAPAGSLAQSAPATPVAAERTAQGLVTESRPVAGFDEVELRGIGTLVVAEGDAESLEIEAEPRVLRKISTEVEGGRLVIAPERSFRARQPIEYRLTVDDLSAIELAGAARAEGSGVTADRLSVVAGGASEVFLDGLSAAVLYVAVAGTGTVEVAGEADRQVVETEGTGTYIAGDLASREAAVTAGGASEATVRVSDVLAVEIGGASRVAYLGDPRVSEQDISGVGELVKVG</sequence>
<gene>
    <name evidence="3" type="ORF">AVDCRST_MAG59-4672</name>
</gene>
<dbReference type="EMBL" id="CADCWF010000340">
    <property type="protein sequence ID" value="CAA9580438.1"/>
    <property type="molecule type" value="Genomic_DNA"/>
</dbReference>
<keyword evidence="1" id="KW-0732">Signal</keyword>
<feature type="domain" description="Putative auto-transporter adhesin head GIN" evidence="2">
    <location>
        <begin position="49"/>
        <end position="228"/>
    </location>
</feature>
<dbReference type="PANTHER" id="PTHR39200:SF1">
    <property type="entry name" value="AUTO-TRANSPORTER ADHESIN HEAD GIN DOMAIN-CONTAINING PROTEIN-RELATED"/>
    <property type="match status" value="1"/>
</dbReference>
<feature type="signal peptide" evidence="1">
    <location>
        <begin position="1"/>
        <end position="22"/>
    </location>
</feature>
<reference evidence="3" key="1">
    <citation type="submission" date="2020-02" db="EMBL/GenBank/DDBJ databases">
        <authorList>
            <person name="Meier V. D."/>
        </authorList>
    </citation>
    <scope>NUCLEOTIDE SEQUENCE</scope>
    <source>
        <strain evidence="3">AVDCRST_MAG59</strain>
    </source>
</reference>
<evidence type="ECO:0000259" key="2">
    <source>
        <dbReference type="Pfam" id="PF10988"/>
    </source>
</evidence>
<organism evidence="3">
    <name type="scientific">uncultured Thermomicrobiales bacterium</name>
    <dbReference type="NCBI Taxonomy" id="1645740"/>
    <lineage>
        <taxon>Bacteria</taxon>
        <taxon>Pseudomonadati</taxon>
        <taxon>Thermomicrobiota</taxon>
        <taxon>Thermomicrobia</taxon>
        <taxon>Thermomicrobiales</taxon>
        <taxon>environmental samples</taxon>
    </lineage>
</organism>
<dbReference type="Pfam" id="PF10988">
    <property type="entry name" value="DUF2807"/>
    <property type="match status" value="1"/>
</dbReference>
<dbReference type="PANTHER" id="PTHR39200">
    <property type="entry name" value="HYPOTHETICAL EXPORTED PROTEIN"/>
    <property type="match status" value="1"/>
</dbReference>
<dbReference type="InterPro" id="IPR021255">
    <property type="entry name" value="DUF2807"/>
</dbReference>
<protein>
    <recommendedName>
        <fullName evidence="2">Putative auto-transporter adhesin head GIN domain-containing protein</fullName>
    </recommendedName>
</protein>
<dbReference type="AlphaFoldDB" id="A0A6J4VJU3"/>
<evidence type="ECO:0000313" key="3">
    <source>
        <dbReference type="EMBL" id="CAA9580438.1"/>
    </source>
</evidence>
<dbReference type="Gene3D" id="2.160.20.120">
    <property type="match status" value="1"/>
</dbReference>
<name>A0A6J4VJU3_9BACT</name>
<feature type="chain" id="PRO_5026765283" description="Putative auto-transporter adhesin head GIN domain-containing protein" evidence="1">
    <location>
        <begin position="23"/>
        <end position="245"/>
    </location>
</feature>